<dbReference type="InterPro" id="IPR036866">
    <property type="entry name" value="RibonucZ/Hydroxyglut_hydro"/>
</dbReference>
<dbReference type="SUPFAM" id="SSF56281">
    <property type="entry name" value="Metallo-hydrolase/oxidoreductase"/>
    <property type="match status" value="1"/>
</dbReference>
<dbReference type="InterPro" id="IPR001279">
    <property type="entry name" value="Metallo-B-lactamas"/>
</dbReference>
<proteinExistence type="predicted"/>
<dbReference type="PROSITE" id="PS51257">
    <property type="entry name" value="PROKAR_LIPOPROTEIN"/>
    <property type="match status" value="1"/>
</dbReference>
<dbReference type="PANTHER" id="PTHR15032:SF4">
    <property type="entry name" value="N-ACYL-PHOSPHATIDYLETHANOLAMINE-HYDROLYZING PHOSPHOLIPASE D"/>
    <property type="match status" value="1"/>
</dbReference>
<accession>A0ABX7N5D0</accession>
<keyword evidence="1" id="KW-0732">Signal</keyword>
<protein>
    <submittedName>
        <fullName evidence="3">MBL fold metallo-hydrolase</fullName>
    </submittedName>
</protein>
<evidence type="ECO:0000313" key="3">
    <source>
        <dbReference type="EMBL" id="QSQ12784.1"/>
    </source>
</evidence>
<dbReference type="EMBL" id="CP071091">
    <property type="protein sequence ID" value="QSQ12784.1"/>
    <property type="molecule type" value="Genomic_DNA"/>
</dbReference>
<dbReference type="Gene3D" id="3.60.15.10">
    <property type="entry name" value="Ribonuclease Z/Hydroxyacylglutathione hydrolase-like"/>
    <property type="match status" value="1"/>
</dbReference>
<sequence length="371" mass="40947">MRLGRQFPASTVRLLCLLWLAPLAGGCLFAGPSHQGPPTKHFDGEKFHNLGDARSLTMPELVSAALKEPRGLWREYEDLPPGRPPPQRVGLGKLRVTLINHATVLIQADGVNVLTDPIYSDRPSPVPWVGPRRVHPPGIRFEDLPPIDVVVVSHNHYDHMDLPTLRRLEEAHHPRFIVGLGNKALLVDEGFRHVEELDWWQSTDVTPEMQVTAVPAQHRSNRGLTDMAETLWAGYVFSTTGGPVVFAGDTGFGPHFAMMAARFGPMRLSVLPIGAFRPRVIHKVHMGPEDALQAHKVLRSSTSVAMHHNTFPLAFDGQDEAKFLLLRLLAREEVRPRFWALGFGEGRNVEPLPSTSAAVAEMCGGPSPVSD</sequence>
<feature type="signal peptide" evidence="1">
    <location>
        <begin position="1"/>
        <end position="35"/>
    </location>
</feature>
<organism evidence="3 4">
    <name type="scientific">Myxococcus landrumensis</name>
    <dbReference type="NCBI Taxonomy" id="2813577"/>
    <lineage>
        <taxon>Bacteria</taxon>
        <taxon>Pseudomonadati</taxon>
        <taxon>Myxococcota</taxon>
        <taxon>Myxococcia</taxon>
        <taxon>Myxococcales</taxon>
        <taxon>Cystobacterineae</taxon>
        <taxon>Myxococcaceae</taxon>
        <taxon>Myxococcus</taxon>
    </lineage>
</organism>
<dbReference type="Proteomes" id="UP000663090">
    <property type="component" value="Chromosome"/>
</dbReference>
<evidence type="ECO:0000259" key="2">
    <source>
        <dbReference type="Pfam" id="PF12706"/>
    </source>
</evidence>
<keyword evidence="4" id="KW-1185">Reference proteome</keyword>
<reference evidence="3 4" key="1">
    <citation type="submission" date="2021-02" db="EMBL/GenBank/DDBJ databases">
        <title>De Novo genome assembly of isolated myxobacteria.</title>
        <authorList>
            <person name="Stevens D.C."/>
        </authorList>
    </citation>
    <scope>NUCLEOTIDE SEQUENCE [LARGE SCALE GENOMIC DNA]</scope>
    <source>
        <strain evidence="3 4">SCHIC003</strain>
    </source>
</reference>
<name>A0ABX7N5D0_9BACT</name>
<evidence type="ECO:0000256" key="1">
    <source>
        <dbReference type="SAM" id="SignalP"/>
    </source>
</evidence>
<dbReference type="PANTHER" id="PTHR15032">
    <property type="entry name" value="N-ACYL-PHOSPHATIDYLETHANOLAMINE-HYDROLYZING PHOSPHOLIPASE D"/>
    <property type="match status" value="1"/>
</dbReference>
<feature type="chain" id="PRO_5046837903" evidence="1">
    <location>
        <begin position="36"/>
        <end position="371"/>
    </location>
</feature>
<dbReference type="RefSeq" id="WP_206714499.1">
    <property type="nucleotide sequence ID" value="NZ_CP071091.1"/>
</dbReference>
<dbReference type="Pfam" id="PF12706">
    <property type="entry name" value="Lactamase_B_2"/>
    <property type="match status" value="1"/>
</dbReference>
<feature type="domain" description="Metallo-beta-lactamase" evidence="2">
    <location>
        <begin position="112"/>
        <end position="308"/>
    </location>
</feature>
<gene>
    <name evidence="3" type="ORF">JY572_31220</name>
</gene>
<evidence type="ECO:0000313" key="4">
    <source>
        <dbReference type="Proteomes" id="UP000663090"/>
    </source>
</evidence>